<dbReference type="Gene3D" id="2.60.130.10">
    <property type="entry name" value="Aromatic compound dioxygenase"/>
    <property type="match status" value="2"/>
</dbReference>
<keyword evidence="3" id="KW-0560">Oxidoreductase</keyword>
<feature type="compositionally biased region" description="Pro residues" evidence="1">
    <location>
        <begin position="176"/>
        <end position="187"/>
    </location>
</feature>
<evidence type="ECO:0000313" key="3">
    <source>
        <dbReference type="EMBL" id="SPW28085.1"/>
    </source>
</evidence>
<dbReference type="Proteomes" id="UP000249886">
    <property type="component" value="Unassembled WGS sequence"/>
</dbReference>
<dbReference type="GO" id="GO:0016702">
    <property type="term" value="F:oxidoreductase activity, acting on single donors with incorporation of molecular oxygen, incorporation of two atoms of oxygen"/>
    <property type="evidence" value="ECO:0007669"/>
    <property type="project" value="InterPro"/>
</dbReference>
<sequence>MFTPNDDIMESRRTISRRRALGVGGTVGLAGLIAACAPGTKTTNTAASTSTNAFATSTTSVAAAAANEQKLRELLNAAPGCVTTPEETQGPYYFDVDSIRSNITEDRPGLPLELMIRVQNVEGCVVGSSDNPVANAAVEIWHCDAGGVYSGFEVSSQAANNGGAGGAGGGGAAPSGNPPAGDPPQGNPPSGTLPQGGGEGGPGGGPQGDGDQSTSGSVSDGSYAAGDKEATTSDDGTYLRGAQMTDSEGIVRFTSIYPGWYVSRTVHIHVKVHIDRKTVLTTQLFFDDTLSDTINADVSPYNEHKNRDTYNDTDKIFTKEGLVKAEYDGTKVLAAINIGIAA</sequence>
<evidence type="ECO:0000256" key="1">
    <source>
        <dbReference type="SAM" id="MobiDB-lite"/>
    </source>
</evidence>
<keyword evidence="2" id="KW-0812">Transmembrane</keyword>
<dbReference type="GO" id="GO:0005506">
    <property type="term" value="F:iron ion binding"/>
    <property type="evidence" value="ECO:0007669"/>
    <property type="project" value="InterPro"/>
</dbReference>
<gene>
    <name evidence="3" type="ORF">NCTC10254_01111</name>
</gene>
<evidence type="ECO:0000256" key="2">
    <source>
        <dbReference type="SAM" id="Phobius"/>
    </source>
</evidence>
<accession>A0A6H9XE46</accession>
<proteinExistence type="predicted"/>
<reference evidence="3 4" key="1">
    <citation type="submission" date="2018-06" db="EMBL/GenBank/DDBJ databases">
        <authorList>
            <consortium name="Pathogen Informatics"/>
            <person name="Doyle S."/>
        </authorList>
    </citation>
    <scope>NUCLEOTIDE SEQUENCE [LARGE SCALE GENOMIC DNA]</scope>
    <source>
        <strain evidence="3 4">NCTC10254</strain>
    </source>
</reference>
<feature type="transmembrane region" description="Helical" evidence="2">
    <location>
        <begin position="20"/>
        <end position="40"/>
    </location>
</feature>
<dbReference type="AlphaFoldDB" id="A0A6H9XE46"/>
<dbReference type="EMBL" id="UARK01000004">
    <property type="protein sequence ID" value="SPW28085.1"/>
    <property type="molecule type" value="Genomic_DNA"/>
</dbReference>
<dbReference type="InterPro" id="IPR015889">
    <property type="entry name" value="Intradiol_dOase_core"/>
</dbReference>
<feature type="compositionally biased region" description="Gly residues" evidence="1">
    <location>
        <begin position="163"/>
        <end position="173"/>
    </location>
</feature>
<feature type="compositionally biased region" description="Gly residues" evidence="1">
    <location>
        <begin position="194"/>
        <end position="208"/>
    </location>
</feature>
<evidence type="ECO:0000313" key="4">
    <source>
        <dbReference type="Proteomes" id="UP000249886"/>
    </source>
</evidence>
<name>A0A6H9XE46_9CORY</name>
<comment type="caution">
    <text evidence="3">The sequence shown here is derived from an EMBL/GenBank/DDBJ whole genome shotgun (WGS) entry which is preliminary data.</text>
</comment>
<protein>
    <submittedName>
        <fullName evidence="3">Hypothetical dioxygenase protein</fullName>
    </submittedName>
</protein>
<dbReference type="PANTHER" id="PTHR34315:SF1">
    <property type="entry name" value="INTRADIOL RING-CLEAVAGE DIOXYGENASES DOMAIN-CONTAINING PROTEIN-RELATED"/>
    <property type="match status" value="1"/>
</dbReference>
<keyword evidence="2" id="KW-1133">Transmembrane helix</keyword>
<feature type="compositionally biased region" description="Low complexity" evidence="1">
    <location>
        <begin position="209"/>
        <end position="222"/>
    </location>
</feature>
<organism evidence="3 4">
    <name type="scientific">Corynebacterium matruchotii</name>
    <dbReference type="NCBI Taxonomy" id="43768"/>
    <lineage>
        <taxon>Bacteria</taxon>
        <taxon>Bacillati</taxon>
        <taxon>Actinomycetota</taxon>
        <taxon>Actinomycetes</taxon>
        <taxon>Mycobacteriales</taxon>
        <taxon>Corynebacteriaceae</taxon>
        <taxon>Corynebacterium</taxon>
    </lineage>
</organism>
<dbReference type="PANTHER" id="PTHR34315">
    <property type="match status" value="1"/>
</dbReference>
<keyword evidence="2" id="KW-0472">Membrane</keyword>
<feature type="region of interest" description="Disordered" evidence="1">
    <location>
        <begin position="163"/>
        <end position="240"/>
    </location>
</feature>
<dbReference type="GeneID" id="84574446"/>
<dbReference type="SUPFAM" id="SSF49482">
    <property type="entry name" value="Aromatic compound dioxygenase"/>
    <property type="match status" value="2"/>
</dbReference>
<dbReference type="RefSeq" id="WP_005526269.1">
    <property type="nucleotide sequence ID" value="NZ_CP050134.2"/>
</dbReference>
<keyword evidence="3" id="KW-0223">Dioxygenase</keyword>